<dbReference type="STRING" id="360411.AC812_13925"/>
<evidence type="ECO:0000313" key="2">
    <source>
        <dbReference type="EMBL" id="KPL73878.1"/>
    </source>
</evidence>
<dbReference type="GO" id="GO:0051536">
    <property type="term" value="F:iron-sulfur cluster binding"/>
    <property type="evidence" value="ECO:0007669"/>
    <property type="project" value="InterPro"/>
</dbReference>
<gene>
    <name evidence="2" type="ORF">AC812_13925</name>
</gene>
<dbReference type="PANTHER" id="PTHR10093">
    <property type="entry name" value="IRON-SULFUR CLUSTER ASSEMBLY ENZYME NIFU HOMOLOG"/>
    <property type="match status" value="1"/>
</dbReference>
<evidence type="ECO:0000259" key="1">
    <source>
        <dbReference type="Pfam" id="PF01592"/>
    </source>
</evidence>
<dbReference type="RefSeq" id="WP_061917581.1">
    <property type="nucleotide sequence ID" value="NZ_DF967971.1"/>
</dbReference>
<feature type="domain" description="NIF system FeS cluster assembly NifU N-terminal" evidence="1">
    <location>
        <begin position="5"/>
        <end position="120"/>
    </location>
</feature>
<dbReference type="SUPFAM" id="SSF82649">
    <property type="entry name" value="SufE/NifU"/>
    <property type="match status" value="1"/>
</dbReference>
<accession>A0A0P6X2K4</accession>
<dbReference type="CDD" id="cd06664">
    <property type="entry name" value="IscU_like"/>
    <property type="match status" value="1"/>
</dbReference>
<dbReference type="GO" id="GO:0005506">
    <property type="term" value="F:iron ion binding"/>
    <property type="evidence" value="ECO:0007669"/>
    <property type="project" value="InterPro"/>
</dbReference>
<protein>
    <submittedName>
        <fullName evidence="2">Fe-S cluster protein</fullName>
    </submittedName>
</protein>
<evidence type="ECO:0000313" key="3">
    <source>
        <dbReference type="Proteomes" id="UP000050514"/>
    </source>
</evidence>
<dbReference type="InterPro" id="IPR002871">
    <property type="entry name" value="NIF_FeS_clus_asmbl_NifU_N"/>
</dbReference>
<dbReference type="AlphaFoldDB" id="A0A0P6X2K4"/>
<dbReference type="OrthoDB" id="9804157at2"/>
<dbReference type="EMBL" id="LGHJ01000019">
    <property type="protein sequence ID" value="KPL73878.1"/>
    <property type="molecule type" value="Genomic_DNA"/>
</dbReference>
<dbReference type="Pfam" id="PF01592">
    <property type="entry name" value="NifU_N"/>
    <property type="match status" value="1"/>
</dbReference>
<keyword evidence="3" id="KW-1185">Reference proteome</keyword>
<dbReference type="PATRIC" id="fig|360411.5.peg.2482"/>
<dbReference type="Gene3D" id="3.90.1010.10">
    <property type="match status" value="1"/>
</dbReference>
<dbReference type="Proteomes" id="UP000050514">
    <property type="component" value="Unassembled WGS sequence"/>
</dbReference>
<proteinExistence type="predicted"/>
<sequence>MDDLYREIIIERFKEPLFRGVLEPHDISFEDENPLCGDHIRIDLRVDENSRVVEAAFSGHGCAISQASADLLLESIIGKTLDEVKQLNKQDVLDLLGIELGPVRLKCALLPLKVVKAGVYGLGEASDSLVEE</sequence>
<dbReference type="GO" id="GO:0016226">
    <property type="term" value="P:iron-sulfur cluster assembly"/>
    <property type="evidence" value="ECO:0007669"/>
    <property type="project" value="InterPro"/>
</dbReference>
<reference evidence="2 3" key="1">
    <citation type="submission" date="2015-07" db="EMBL/GenBank/DDBJ databases">
        <title>Draft genome of Bellilinea caldifistulae DSM 17877.</title>
        <authorList>
            <person name="Hemp J."/>
            <person name="Ward L.M."/>
            <person name="Pace L.A."/>
            <person name="Fischer W.W."/>
        </authorList>
    </citation>
    <scope>NUCLEOTIDE SEQUENCE [LARGE SCALE GENOMIC DNA]</scope>
    <source>
        <strain evidence="2 3">GOMI-1</strain>
    </source>
</reference>
<name>A0A0P6X2K4_9CHLR</name>
<organism evidence="2 3">
    <name type="scientific">Bellilinea caldifistulae</name>
    <dbReference type="NCBI Taxonomy" id="360411"/>
    <lineage>
        <taxon>Bacteria</taxon>
        <taxon>Bacillati</taxon>
        <taxon>Chloroflexota</taxon>
        <taxon>Anaerolineae</taxon>
        <taxon>Anaerolineales</taxon>
        <taxon>Anaerolineaceae</taxon>
        <taxon>Bellilinea</taxon>
    </lineage>
</organism>
<comment type="caution">
    <text evidence="2">The sequence shown here is derived from an EMBL/GenBank/DDBJ whole genome shotgun (WGS) entry which is preliminary data.</text>
</comment>